<accession>A0A0F4LWC1</accession>
<dbReference type="Gene3D" id="3.40.50.300">
    <property type="entry name" value="P-loop containing nucleotide triphosphate hydrolases"/>
    <property type="match status" value="1"/>
</dbReference>
<evidence type="ECO:0000256" key="2">
    <source>
        <dbReference type="ARBA" id="ARBA00022448"/>
    </source>
</evidence>
<dbReference type="SMART" id="SM00382">
    <property type="entry name" value="AAA"/>
    <property type="match status" value="1"/>
</dbReference>
<dbReference type="InterPro" id="IPR017911">
    <property type="entry name" value="MacB-like_ATP-bd"/>
</dbReference>
<keyword evidence="5" id="KW-0029">Amino-acid transport</keyword>
<dbReference type="STRING" id="1218492.JG30_03830"/>
<dbReference type="PANTHER" id="PTHR42798">
    <property type="entry name" value="LIPOPROTEIN-RELEASING SYSTEM ATP-BINDING PROTEIN LOLD"/>
    <property type="match status" value="1"/>
</dbReference>
<dbReference type="GO" id="GO:0098796">
    <property type="term" value="C:membrane protein complex"/>
    <property type="evidence" value="ECO:0007669"/>
    <property type="project" value="UniProtKB-ARBA"/>
</dbReference>
<organism evidence="7 8">
    <name type="scientific">Bombilactobacillus mellifer</name>
    <dbReference type="NCBI Taxonomy" id="1218492"/>
    <lineage>
        <taxon>Bacteria</taxon>
        <taxon>Bacillati</taxon>
        <taxon>Bacillota</taxon>
        <taxon>Bacilli</taxon>
        <taxon>Lactobacillales</taxon>
        <taxon>Lactobacillaceae</taxon>
        <taxon>Bombilactobacillus</taxon>
    </lineage>
</organism>
<dbReference type="Proteomes" id="UP000033558">
    <property type="component" value="Unassembled WGS sequence"/>
</dbReference>
<dbReference type="CDD" id="cd03255">
    <property type="entry name" value="ABC_MJ0796_LolCDE_FtsE"/>
    <property type="match status" value="1"/>
</dbReference>
<evidence type="ECO:0000256" key="4">
    <source>
        <dbReference type="ARBA" id="ARBA00022840"/>
    </source>
</evidence>
<dbReference type="GO" id="GO:0022857">
    <property type="term" value="F:transmembrane transporter activity"/>
    <property type="evidence" value="ECO:0007669"/>
    <property type="project" value="UniProtKB-ARBA"/>
</dbReference>
<evidence type="ECO:0000256" key="3">
    <source>
        <dbReference type="ARBA" id="ARBA00022741"/>
    </source>
</evidence>
<evidence type="ECO:0000256" key="1">
    <source>
        <dbReference type="ARBA" id="ARBA00005417"/>
    </source>
</evidence>
<dbReference type="PROSITE" id="PS00211">
    <property type="entry name" value="ABC_TRANSPORTER_1"/>
    <property type="match status" value="1"/>
</dbReference>
<proteinExistence type="inferred from homology"/>
<dbReference type="HOGENOM" id="CLU_000604_1_22_9"/>
<evidence type="ECO:0000256" key="5">
    <source>
        <dbReference type="ARBA" id="ARBA00022970"/>
    </source>
</evidence>
<evidence type="ECO:0000313" key="7">
    <source>
        <dbReference type="EMBL" id="KJY62594.1"/>
    </source>
</evidence>
<dbReference type="RefSeq" id="WP_046315730.1">
    <property type="nucleotide sequence ID" value="NZ_JBHSZT010000003.1"/>
</dbReference>
<comment type="similarity">
    <text evidence="1">Belongs to the ABC transporter superfamily.</text>
</comment>
<dbReference type="GO" id="GO:0005524">
    <property type="term" value="F:ATP binding"/>
    <property type="evidence" value="ECO:0007669"/>
    <property type="project" value="UniProtKB-KW"/>
</dbReference>
<dbReference type="OrthoDB" id="9791546at2"/>
<keyword evidence="2" id="KW-0813">Transport</keyword>
<sequence length="256" mass="28278">MAFLTLKHIQRIFEPGNNQVVALKDISLTVDAGEYVAIMGESGAGKSTLLNIIATLDQASSGKITLNGRDLTKLPEKAAAQYRREHLGFVFQNFNLLDSFNNQDNIFLPLVLAHTPLQEMQRRLAPLAQQLMITKLLARYPYEISGGQRQRIAVARALITQPELLLADEPTGALDSHNATQLLKLFAQVNQAGQTILLVTHSAATASYSRRTLFIKDGIIYHELYRGTQSQTQYLQKINTSLTALMTSGGEENVKA</sequence>
<dbReference type="PROSITE" id="PS50893">
    <property type="entry name" value="ABC_TRANSPORTER_2"/>
    <property type="match status" value="1"/>
</dbReference>
<dbReference type="InterPro" id="IPR003439">
    <property type="entry name" value="ABC_transporter-like_ATP-bd"/>
</dbReference>
<dbReference type="InterPro" id="IPR017871">
    <property type="entry name" value="ABC_transporter-like_CS"/>
</dbReference>
<keyword evidence="3" id="KW-0547">Nucleotide-binding</keyword>
<evidence type="ECO:0000259" key="6">
    <source>
        <dbReference type="PROSITE" id="PS50893"/>
    </source>
</evidence>
<dbReference type="Pfam" id="PF00005">
    <property type="entry name" value="ABC_tran"/>
    <property type="match status" value="1"/>
</dbReference>
<dbReference type="PATRIC" id="fig|1218492.5.peg.505"/>
<dbReference type="SUPFAM" id="SSF52540">
    <property type="entry name" value="P-loop containing nucleoside triphosphate hydrolases"/>
    <property type="match status" value="1"/>
</dbReference>
<keyword evidence="4" id="KW-0067">ATP-binding</keyword>
<dbReference type="FunFam" id="3.40.50.300:FF:000032">
    <property type="entry name" value="Export ABC transporter ATP-binding protein"/>
    <property type="match status" value="1"/>
</dbReference>
<dbReference type="InterPro" id="IPR027417">
    <property type="entry name" value="P-loop_NTPase"/>
</dbReference>
<protein>
    <submittedName>
        <fullName evidence="7">ABC superfamily ATP binding cassette transporter ABC protein</fullName>
    </submittedName>
</protein>
<comment type="caution">
    <text evidence="7">The sequence shown here is derived from an EMBL/GenBank/DDBJ whole genome shotgun (WGS) entry which is preliminary data.</text>
</comment>
<reference evidence="7 8" key="1">
    <citation type="submission" date="2015-01" db="EMBL/GenBank/DDBJ databases">
        <title>Comparative genomics of the lactic acid bacteria isolated from the honey bee gut.</title>
        <authorList>
            <person name="Ellegaard K.M."/>
            <person name="Tamarit D."/>
            <person name="Javelind E."/>
            <person name="Olofsson T."/>
            <person name="Andersson S.G."/>
            <person name="Vasquez A."/>
        </authorList>
    </citation>
    <scope>NUCLEOTIDE SEQUENCE [LARGE SCALE GENOMIC DNA]</scope>
    <source>
        <strain evidence="7 8">Bin4</strain>
    </source>
</reference>
<dbReference type="GO" id="GO:0016887">
    <property type="term" value="F:ATP hydrolysis activity"/>
    <property type="evidence" value="ECO:0007669"/>
    <property type="project" value="InterPro"/>
</dbReference>
<dbReference type="InterPro" id="IPR003593">
    <property type="entry name" value="AAA+_ATPase"/>
</dbReference>
<dbReference type="EMBL" id="JXJQ01000005">
    <property type="protein sequence ID" value="KJY62594.1"/>
    <property type="molecule type" value="Genomic_DNA"/>
</dbReference>
<keyword evidence="8" id="KW-1185">Reference proteome</keyword>
<dbReference type="GO" id="GO:0006865">
    <property type="term" value="P:amino acid transport"/>
    <property type="evidence" value="ECO:0007669"/>
    <property type="project" value="UniProtKB-KW"/>
</dbReference>
<feature type="domain" description="ABC transporter" evidence="6">
    <location>
        <begin position="4"/>
        <end position="242"/>
    </location>
</feature>
<name>A0A0F4LWC1_9LACO</name>
<dbReference type="PANTHER" id="PTHR42798:SF7">
    <property type="entry name" value="ALPHA-D-RIBOSE 1-METHYLPHOSPHONATE 5-TRIPHOSPHATE SYNTHASE SUBUNIT PHNL"/>
    <property type="match status" value="1"/>
</dbReference>
<dbReference type="AlphaFoldDB" id="A0A0F4LWC1"/>
<evidence type="ECO:0000313" key="8">
    <source>
        <dbReference type="Proteomes" id="UP000033558"/>
    </source>
</evidence>
<gene>
    <name evidence="7" type="primary">ysaC</name>
    <name evidence="7" type="ORF">JG30_03830</name>
</gene>